<reference evidence="3" key="1">
    <citation type="submission" date="2014-09" db="EMBL/GenBank/DDBJ databases">
        <title>Whole genome shotgun sequence of Streptomyces sp. NBRC 110027.</title>
        <authorList>
            <person name="Komaki H."/>
            <person name="Ichikawa N."/>
            <person name="Katano-Makiyama Y."/>
            <person name="Hosoyama A."/>
            <person name="Hashimoto M."/>
            <person name="Uohara A."/>
            <person name="Kitahashi Y."/>
            <person name="Ohji S."/>
            <person name="Kimura A."/>
            <person name="Yamazoe A."/>
            <person name="Igarashi Y."/>
            <person name="Fujita N."/>
        </authorList>
    </citation>
    <scope>NUCLEOTIDE SEQUENCE [LARGE SCALE GENOMIC DNA]</scope>
    <source>
        <strain evidence="3">NBRC 110027</strain>
    </source>
</reference>
<organism evidence="2 3">
    <name type="scientific">Streptomyces lydicamycinicus</name>
    <dbReference type="NCBI Taxonomy" id="1546107"/>
    <lineage>
        <taxon>Bacteria</taxon>
        <taxon>Bacillati</taxon>
        <taxon>Actinomycetota</taxon>
        <taxon>Actinomycetes</taxon>
        <taxon>Kitasatosporales</taxon>
        <taxon>Streptomycetaceae</taxon>
        <taxon>Streptomyces</taxon>
    </lineage>
</organism>
<evidence type="ECO:0000313" key="3">
    <source>
        <dbReference type="Proteomes" id="UP000048965"/>
    </source>
</evidence>
<gene>
    <name evidence="2" type="ORF">TPA0598_13_00100</name>
</gene>
<accession>A0A0P4RHT5</accession>
<dbReference type="Proteomes" id="UP000048965">
    <property type="component" value="Unassembled WGS sequence"/>
</dbReference>
<evidence type="ECO:0000313" key="2">
    <source>
        <dbReference type="EMBL" id="GAO12826.1"/>
    </source>
</evidence>
<sequence length="258" mass="29133">MIADLDYGLLPDESEDHFLGLEQAQLVGTDTLLTTRDNIEAVIEAKAMMCVYGPAGSGKTMSVNSALRHLAPDITHRLELRAGPTPRDIRHGLFQALGLPGEPPTRPIEFDTLLKEALAEEFRVLVCDEAQWMKKTGFEFWRHLWDDKRTNIAVIFAGGDGCYKVLRREPMLASRIFIWQEFTRMSKDEVRATIPAFHPVWADVDTALIDAIDKQAAHGSFRNWANITTHILSGMKKLNLKQVDEDLVRWVYSKIGGM</sequence>
<proteinExistence type="predicted"/>
<dbReference type="EMBL" id="BBNO01000013">
    <property type="protein sequence ID" value="GAO12826.1"/>
    <property type="molecule type" value="Genomic_DNA"/>
</dbReference>
<comment type="caution">
    <text evidence="2">The sequence shown here is derived from an EMBL/GenBank/DDBJ whole genome shotgun (WGS) entry which is preliminary data.</text>
</comment>
<dbReference type="InterPro" id="IPR052026">
    <property type="entry name" value="ExeA_AAA_ATPase_DNA-bind"/>
</dbReference>
<dbReference type="PANTHER" id="PTHR35894">
    <property type="entry name" value="GENERAL SECRETION PATHWAY PROTEIN A-RELATED"/>
    <property type="match status" value="1"/>
</dbReference>
<dbReference type="PANTHER" id="PTHR35894:SF1">
    <property type="entry name" value="PHOSPHORIBULOKINASE _ URIDINE KINASE FAMILY"/>
    <property type="match status" value="1"/>
</dbReference>
<evidence type="ECO:0000259" key="1">
    <source>
        <dbReference type="Pfam" id="PF13401"/>
    </source>
</evidence>
<reference evidence="2 3" key="2">
    <citation type="journal article" date="2015" name="Stand. Genomic Sci.">
        <title>Draft genome sequence of marine-derived Streptomyces sp. TP-A0598, a producer of anti-MRSA antibiotic lydicamycins.</title>
        <authorList>
            <person name="Komaki H."/>
            <person name="Ichikawa N."/>
            <person name="Hosoyama A."/>
            <person name="Fujita N."/>
            <person name="Igarashi Y."/>
        </authorList>
    </citation>
    <scope>NUCLEOTIDE SEQUENCE [LARGE SCALE GENOMIC DNA]</scope>
    <source>
        <strain evidence="2 3">NBRC 110027</strain>
    </source>
</reference>
<feature type="domain" description="ORC1/DEAH AAA+ ATPase" evidence="1">
    <location>
        <begin position="45"/>
        <end position="166"/>
    </location>
</feature>
<dbReference type="InterPro" id="IPR027417">
    <property type="entry name" value="P-loop_NTPase"/>
</dbReference>
<dbReference type="SUPFAM" id="SSF52540">
    <property type="entry name" value="P-loop containing nucleoside triphosphate hydrolases"/>
    <property type="match status" value="1"/>
</dbReference>
<dbReference type="AlphaFoldDB" id="A0A0P4RHT5"/>
<keyword evidence="3" id="KW-1185">Reference proteome</keyword>
<dbReference type="Pfam" id="PF13401">
    <property type="entry name" value="AAA_22"/>
    <property type="match status" value="1"/>
</dbReference>
<dbReference type="Gene3D" id="3.40.50.300">
    <property type="entry name" value="P-loop containing nucleotide triphosphate hydrolases"/>
    <property type="match status" value="1"/>
</dbReference>
<dbReference type="GO" id="GO:0016887">
    <property type="term" value="F:ATP hydrolysis activity"/>
    <property type="evidence" value="ECO:0007669"/>
    <property type="project" value="InterPro"/>
</dbReference>
<dbReference type="OrthoDB" id="4180634at2"/>
<protein>
    <recommendedName>
        <fullName evidence="1">ORC1/DEAH AAA+ ATPase domain-containing protein</fullName>
    </recommendedName>
</protein>
<name>A0A0P4RHT5_9ACTN</name>
<dbReference type="InterPro" id="IPR049945">
    <property type="entry name" value="AAA_22"/>
</dbReference>